<gene>
    <name evidence="1" type="ORF">CK203_019832</name>
</gene>
<reference evidence="1 2" key="1">
    <citation type="journal article" date="2018" name="PLoS Genet.">
        <title>Population sequencing reveals clonal diversity and ancestral inbreeding in the grapevine cultivar Chardonnay.</title>
        <authorList>
            <person name="Roach M.J."/>
            <person name="Johnson D.L."/>
            <person name="Bohlmann J."/>
            <person name="van Vuuren H.J."/>
            <person name="Jones S.J."/>
            <person name="Pretorius I.S."/>
            <person name="Schmidt S.A."/>
            <person name="Borneman A.R."/>
        </authorList>
    </citation>
    <scope>NUCLEOTIDE SEQUENCE [LARGE SCALE GENOMIC DNA]</scope>
    <source>
        <strain evidence="2">cv. Chardonnay</strain>
        <tissue evidence="1">Leaf</tissue>
    </source>
</reference>
<dbReference type="Proteomes" id="UP000288805">
    <property type="component" value="Unassembled WGS sequence"/>
</dbReference>
<sequence length="444" mass="50628">MRRGPSTFRFENTWLEEEGFKDQKEKVSALNLKEREARNEVRESYKTWILRKEIALGQKSREVWLKEGDNNTRFFHRMANAHNKRNWLSKVKVNGCWYTEENDLKANVVGAFHNLYSEKGGWRPCIDGLSFVGLDSSEVERIELPFSEEEDVVKVEVLGFFRDFHEKDRFVKSLNATFLSLVPKKGGVENLKDFRSISLVGSFYKLLAKVVDSRLKSNESGVLCKLDIEKAYDHVNLNGSPLGFFQSSRGLKQGDLISPYLFVIAMEVFSCLLKRAISGGYLSGWRVRDVSRPDDLSKLASYVVQGLLKFENQSGEKQVRLRLEKIQRDLLWGGRALVQKLHLVSEIGDMPIKKRPFGSKSSIKSMVKRIGGGAPMRLAYQVGNEQRVGFYIDKWCGYESFCESFPSLFTLSSSKEAWVANVWNLEGDRGGWTPLSQGPLMLGS</sequence>
<evidence type="ECO:0008006" key="3">
    <source>
        <dbReference type="Google" id="ProtNLM"/>
    </source>
</evidence>
<dbReference type="EMBL" id="QGNW01000066">
    <property type="protein sequence ID" value="RVX03360.1"/>
    <property type="molecule type" value="Genomic_DNA"/>
</dbReference>
<name>A0A438J317_VITVI</name>
<proteinExistence type="predicted"/>
<accession>A0A438J317</accession>
<protein>
    <recommendedName>
        <fullName evidence="3">Reverse transcriptase domain-containing protein</fullName>
    </recommendedName>
</protein>
<dbReference type="PANTHER" id="PTHR46890:SF1">
    <property type="entry name" value="REVERSE TRANSCRIPTASE DOMAIN-CONTAINING PROTEIN"/>
    <property type="match status" value="1"/>
</dbReference>
<dbReference type="AlphaFoldDB" id="A0A438J317"/>
<evidence type="ECO:0000313" key="2">
    <source>
        <dbReference type="Proteomes" id="UP000288805"/>
    </source>
</evidence>
<evidence type="ECO:0000313" key="1">
    <source>
        <dbReference type="EMBL" id="RVX03360.1"/>
    </source>
</evidence>
<dbReference type="PANTHER" id="PTHR46890">
    <property type="entry name" value="NON-LTR RETROLELEMENT REVERSE TRANSCRIPTASE-LIKE PROTEIN-RELATED"/>
    <property type="match status" value="1"/>
</dbReference>
<dbReference type="InterPro" id="IPR052343">
    <property type="entry name" value="Retrotransposon-Effector_Assoc"/>
</dbReference>
<organism evidence="1 2">
    <name type="scientific">Vitis vinifera</name>
    <name type="common">Grape</name>
    <dbReference type="NCBI Taxonomy" id="29760"/>
    <lineage>
        <taxon>Eukaryota</taxon>
        <taxon>Viridiplantae</taxon>
        <taxon>Streptophyta</taxon>
        <taxon>Embryophyta</taxon>
        <taxon>Tracheophyta</taxon>
        <taxon>Spermatophyta</taxon>
        <taxon>Magnoliopsida</taxon>
        <taxon>eudicotyledons</taxon>
        <taxon>Gunneridae</taxon>
        <taxon>Pentapetalae</taxon>
        <taxon>rosids</taxon>
        <taxon>Vitales</taxon>
        <taxon>Vitaceae</taxon>
        <taxon>Viteae</taxon>
        <taxon>Vitis</taxon>
    </lineage>
</organism>
<comment type="caution">
    <text evidence="1">The sequence shown here is derived from an EMBL/GenBank/DDBJ whole genome shotgun (WGS) entry which is preliminary data.</text>
</comment>